<evidence type="ECO:0000256" key="3">
    <source>
        <dbReference type="ARBA" id="ARBA00008146"/>
    </source>
</evidence>
<evidence type="ECO:0000256" key="9">
    <source>
        <dbReference type="ARBA" id="ARBA00023274"/>
    </source>
</evidence>
<proteinExistence type="inferred from homology"/>
<protein>
    <recommendedName>
        <fullName evidence="10">snRNP core protein D1</fullName>
    </recommendedName>
</protein>
<keyword evidence="5" id="KW-0507">mRNA processing</keyword>
<feature type="region of interest" description="Disordered" evidence="11">
    <location>
        <begin position="96"/>
        <end position="116"/>
    </location>
</feature>
<dbReference type="GO" id="GO:0036261">
    <property type="term" value="P:7-methylguanosine cap hypermethylation"/>
    <property type="evidence" value="ECO:0007669"/>
    <property type="project" value="EnsemblFungi"/>
</dbReference>
<dbReference type="GO" id="GO:0005829">
    <property type="term" value="C:cytosol"/>
    <property type="evidence" value="ECO:0007669"/>
    <property type="project" value="EnsemblFungi"/>
</dbReference>
<keyword evidence="6" id="KW-0747">Spliceosome</keyword>
<evidence type="ECO:0000256" key="11">
    <source>
        <dbReference type="SAM" id="MobiDB-lite"/>
    </source>
</evidence>
<accession>A0A1B7SLH7</accession>
<dbReference type="GO" id="GO:0000243">
    <property type="term" value="C:commitment complex"/>
    <property type="evidence" value="ECO:0007669"/>
    <property type="project" value="EnsemblFungi"/>
</dbReference>
<dbReference type="PANTHER" id="PTHR23338">
    <property type="entry name" value="SMALL NUCLEAR RIBONUCLEOPROTEIN SM"/>
    <property type="match status" value="1"/>
</dbReference>
<name>A0A1B7SLH7_9ASCO</name>
<evidence type="ECO:0000256" key="8">
    <source>
        <dbReference type="ARBA" id="ARBA00023242"/>
    </source>
</evidence>
<dbReference type="EMBL" id="JAEUBD010000983">
    <property type="protein sequence ID" value="KAH3669929.1"/>
    <property type="molecule type" value="Genomic_DNA"/>
</dbReference>
<keyword evidence="9" id="KW-0687">Ribonucleoprotein</keyword>
<dbReference type="InterPro" id="IPR027141">
    <property type="entry name" value="LSm4/Sm_D1/D3"/>
</dbReference>
<sequence>MKLVKFLMKLNNEKVQVELKNGTVISGEIISVTPSMNINLKNVKMTIKYRNPISLEYINIRGNQVRLVILPDELNIDSIISDSMLKPKNLSTVAPVQKAKAPIRGGRRGRGRARAF</sequence>
<keyword evidence="14" id="KW-1185">Reference proteome</keyword>
<dbReference type="SMART" id="SM00651">
    <property type="entry name" value="Sm"/>
    <property type="match status" value="1"/>
</dbReference>
<comment type="similarity">
    <text evidence="3">Belongs to the snRNP core protein family.</text>
</comment>
<dbReference type="Proteomes" id="UP000788993">
    <property type="component" value="Unassembled WGS sequence"/>
</dbReference>
<dbReference type="Pfam" id="PF01423">
    <property type="entry name" value="LSM"/>
    <property type="match status" value="1"/>
</dbReference>
<gene>
    <name evidence="13" type="ORF">OGATHE_002741</name>
</gene>
<evidence type="ECO:0000256" key="1">
    <source>
        <dbReference type="ARBA" id="ARBA00004123"/>
    </source>
</evidence>
<dbReference type="GO" id="GO:0005685">
    <property type="term" value="C:U1 snRNP"/>
    <property type="evidence" value="ECO:0007669"/>
    <property type="project" value="EnsemblFungi"/>
</dbReference>
<keyword evidence="7" id="KW-0508">mRNA splicing</keyword>
<dbReference type="InterPro" id="IPR047575">
    <property type="entry name" value="Sm"/>
</dbReference>
<evidence type="ECO:0000256" key="6">
    <source>
        <dbReference type="ARBA" id="ARBA00022728"/>
    </source>
</evidence>
<dbReference type="GO" id="GO:0071004">
    <property type="term" value="C:U2-type prespliceosome"/>
    <property type="evidence" value="ECO:0007669"/>
    <property type="project" value="EnsemblFungi"/>
</dbReference>
<dbReference type="GO" id="GO:0005687">
    <property type="term" value="C:U4 snRNP"/>
    <property type="evidence" value="ECO:0007669"/>
    <property type="project" value="EnsemblFungi"/>
</dbReference>
<feature type="compositionally biased region" description="Basic residues" evidence="11">
    <location>
        <begin position="105"/>
        <end position="116"/>
    </location>
</feature>
<reference evidence="13" key="1">
    <citation type="journal article" date="2021" name="Open Biol.">
        <title>Shared evolutionary footprints suggest mitochondrial oxidative damage underlies multiple complex I losses in fungi.</title>
        <authorList>
            <person name="Schikora-Tamarit M.A."/>
            <person name="Marcet-Houben M."/>
            <person name="Nosek J."/>
            <person name="Gabaldon T."/>
        </authorList>
    </citation>
    <scope>NUCLEOTIDE SEQUENCE</scope>
    <source>
        <strain evidence="13">NCAIM Y.01608</strain>
    </source>
</reference>
<dbReference type="GO" id="GO:0000974">
    <property type="term" value="C:Prp19 complex"/>
    <property type="evidence" value="ECO:0007669"/>
    <property type="project" value="EnsemblFungi"/>
</dbReference>
<evidence type="ECO:0000259" key="12">
    <source>
        <dbReference type="PROSITE" id="PS52002"/>
    </source>
</evidence>
<dbReference type="GO" id="GO:0046540">
    <property type="term" value="C:U4/U6 x U5 tri-snRNP complex"/>
    <property type="evidence" value="ECO:0007669"/>
    <property type="project" value="EnsemblFungi"/>
</dbReference>
<dbReference type="SUPFAM" id="SSF50182">
    <property type="entry name" value="Sm-like ribonucleoproteins"/>
    <property type="match status" value="1"/>
</dbReference>
<evidence type="ECO:0000256" key="7">
    <source>
        <dbReference type="ARBA" id="ARBA00023187"/>
    </source>
</evidence>
<evidence type="ECO:0000256" key="2">
    <source>
        <dbReference type="ARBA" id="ARBA00004496"/>
    </source>
</evidence>
<dbReference type="AlphaFoldDB" id="A0A1B7SLH7"/>
<evidence type="ECO:0000256" key="10">
    <source>
        <dbReference type="ARBA" id="ARBA00033121"/>
    </source>
</evidence>
<keyword evidence="8" id="KW-0539">Nucleus</keyword>
<keyword evidence="4" id="KW-0963">Cytoplasm</keyword>
<dbReference type="OrthoDB" id="9626941at2759"/>
<dbReference type="InterPro" id="IPR010920">
    <property type="entry name" value="LSM_dom_sf"/>
</dbReference>
<comment type="subcellular location">
    <subcellularLocation>
        <location evidence="2">Cytoplasm</location>
    </subcellularLocation>
    <subcellularLocation>
        <location evidence="1">Nucleus</location>
    </subcellularLocation>
</comment>
<dbReference type="Gene3D" id="2.30.30.100">
    <property type="match status" value="1"/>
</dbReference>
<dbReference type="GO" id="GO:0005682">
    <property type="term" value="C:U5 snRNP"/>
    <property type="evidence" value="ECO:0007669"/>
    <property type="project" value="EnsemblFungi"/>
</dbReference>
<dbReference type="GO" id="GO:0000398">
    <property type="term" value="P:mRNA splicing, via spliceosome"/>
    <property type="evidence" value="ECO:0007669"/>
    <property type="project" value="EnsemblFungi"/>
</dbReference>
<comment type="caution">
    <text evidence="13">The sequence shown here is derived from an EMBL/GenBank/DDBJ whole genome shotgun (WGS) entry which is preliminary data.</text>
</comment>
<feature type="domain" description="Sm" evidence="12">
    <location>
        <begin position="2"/>
        <end position="74"/>
    </location>
</feature>
<reference evidence="13" key="2">
    <citation type="submission" date="2021-01" db="EMBL/GenBank/DDBJ databases">
        <authorList>
            <person name="Schikora-Tamarit M.A."/>
        </authorList>
    </citation>
    <scope>NUCLEOTIDE SEQUENCE</scope>
    <source>
        <strain evidence="13">NCAIM Y.01608</strain>
    </source>
</reference>
<evidence type="ECO:0000313" key="14">
    <source>
        <dbReference type="Proteomes" id="UP000788993"/>
    </source>
</evidence>
<evidence type="ECO:0000256" key="5">
    <source>
        <dbReference type="ARBA" id="ARBA00022664"/>
    </source>
</evidence>
<dbReference type="FunFam" id="2.30.30.100:FF:000016">
    <property type="entry name" value="Small nuclear ribonucleoprotein Sm D1"/>
    <property type="match status" value="1"/>
</dbReference>
<dbReference type="RefSeq" id="XP_018212146.1">
    <property type="nucleotide sequence ID" value="XM_018357193.1"/>
</dbReference>
<dbReference type="InterPro" id="IPR001163">
    <property type="entry name" value="Sm_dom_euk/arc"/>
</dbReference>
<dbReference type="GO" id="GO:0003729">
    <property type="term" value="F:mRNA binding"/>
    <property type="evidence" value="ECO:0007669"/>
    <property type="project" value="EnsemblFungi"/>
</dbReference>
<dbReference type="PROSITE" id="PS52002">
    <property type="entry name" value="SM"/>
    <property type="match status" value="1"/>
</dbReference>
<organism evidence="13 14">
    <name type="scientific">Ogataea polymorpha</name>
    <dbReference type="NCBI Taxonomy" id="460523"/>
    <lineage>
        <taxon>Eukaryota</taxon>
        <taxon>Fungi</taxon>
        <taxon>Dikarya</taxon>
        <taxon>Ascomycota</taxon>
        <taxon>Saccharomycotina</taxon>
        <taxon>Pichiomycetes</taxon>
        <taxon>Pichiales</taxon>
        <taxon>Pichiaceae</taxon>
        <taxon>Ogataea</taxon>
    </lineage>
</organism>
<evidence type="ECO:0000256" key="4">
    <source>
        <dbReference type="ARBA" id="ARBA00022490"/>
    </source>
</evidence>
<evidence type="ECO:0000313" key="13">
    <source>
        <dbReference type="EMBL" id="KAH3669929.1"/>
    </source>
</evidence>